<feature type="binding site" evidence="18">
    <location>
        <position position="22"/>
    </location>
    <ligand>
        <name>UDP-N-acetyl-alpha-D-glucosamine</name>
        <dbReference type="ChEBI" id="CHEBI:57705"/>
    </ligand>
</feature>
<feature type="binding site" evidence="18">
    <location>
        <position position="377"/>
    </location>
    <ligand>
        <name>acetyl-CoA</name>
        <dbReference type="ChEBI" id="CHEBI:57288"/>
    </ligand>
</feature>
<evidence type="ECO:0000256" key="13">
    <source>
        <dbReference type="ARBA" id="ARBA00023315"/>
    </source>
</evidence>
<keyword evidence="11 18" id="KW-0573">Peptidoglycan synthesis</keyword>
<evidence type="ECO:0000256" key="9">
    <source>
        <dbReference type="ARBA" id="ARBA00022842"/>
    </source>
</evidence>
<comment type="caution">
    <text evidence="20">The sequence shown here is derived from an EMBL/GenBank/DDBJ whole genome shotgun (WGS) entry which is preliminary data.</text>
</comment>
<keyword evidence="6 18" id="KW-0548">Nucleotidyltransferase</keyword>
<comment type="cofactor">
    <cofactor evidence="18">
        <name>Mg(2+)</name>
        <dbReference type="ChEBI" id="CHEBI:18420"/>
    </cofactor>
    <text evidence="18">Binds 1 Mg(2+) ion per subunit.</text>
</comment>
<evidence type="ECO:0000256" key="11">
    <source>
        <dbReference type="ARBA" id="ARBA00022984"/>
    </source>
</evidence>
<dbReference type="PROSITE" id="PS00101">
    <property type="entry name" value="HEXAPEP_TRANSFERASES"/>
    <property type="match status" value="1"/>
</dbReference>
<evidence type="ECO:0000256" key="12">
    <source>
        <dbReference type="ARBA" id="ARBA00023268"/>
    </source>
</evidence>
<dbReference type="Gene3D" id="2.160.10.10">
    <property type="entry name" value="Hexapeptide repeat proteins"/>
    <property type="match status" value="1"/>
</dbReference>
<dbReference type="InterPro" id="IPR050065">
    <property type="entry name" value="GlmU-like"/>
</dbReference>
<feature type="binding site" evidence="18">
    <location>
        <position position="137"/>
    </location>
    <ligand>
        <name>UDP-N-acetyl-alpha-D-glucosamine</name>
        <dbReference type="ChEBI" id="CHEBI:57705"/>
    </ligand>
</feature>
<evidence type="ECO:0000256" key="17">
    <source>
        <dbReference type="ARBA" id="ARBA00049628"/>
    </source>
</evidence>
<feature type="binding site" evidence="18">
    <location>
        <position position="348"/>
    </location>
    <ligand>
        <name>UDP-N-acetyl-alpha-D-glucosamine</name>
        <dbReference type="ChEBI" id="CHEBI:57705"/>
    </ligand>
</feature>
<feature type="binding site" evidence="18">
    <location>
        <position position="166"/>
    </location>
    <ligand>
        <name>UDP-N-acetyl-alpha-D-glucosamine</name>
        <dbReference type="ChEBI" id="CHEBI:57705"/>
    </ligand>
</feature>
<dbReference type="GO" id="GO:0003977">
    <property type="term" value="F:UDP-N-acetylglucosamine diphosphorylase activity"/>
    <property type="evidence" value="ECO:0007669"/>
    <property type="project" value="UniProtKB-EC"/>
</dbReference>
<dbReference type="SUPFAM" id="SSF53448">
    <property type="entry name" value="Nucleotide-diphospho-sugar transferases"/>
    <property type="match status" value="1"/>
</dbReference>
<feature type="region of interest" description="N-acetyltransferase" evidence="18">
    <location>
        <begin position="248"/>
        <end position="453"/>
    </location>
</feature>
<keyword evidence="21" id="KW-1185">Reference proteome</keyword>
<dbReference type="InterPro" id="IPR011004">
    <property type="entry name" value="Trimer_LpxA-like_sf"/>
</dbReference>
<feature type="binding site" evidence="18">
    <location>
        <position position="224"/>
    </location>
    <ligand>
        <name>UDP-N-acetyl-alpha-D-glucosamine</name>
        <dbReference type="ChEBI" id="CHEBI:57705"/>
    </ligand>
</feature>
<dbReference type="InterPro" id="IPR025877">
    <property type="entry name" value="MobA-like_NTP_Trfase"/>
</dbReference>
<dbReference type="InterPro" id="IPR005882">
    <property type="entry name" value="Bifunctional_GlmU"/>
</dbReference>
<comment type="pathway">
    <text evidence="18">Nucleotide-sugar biosynthesis; UDP-N-acetyl-alpha-D-glucosamine biosynthesis; N-acetyl-alpha-D-glucosamine 1-phosphate from alpha-D-glucosamine 6-phosphate (route II): step 2/2.</text>
</comment>
<feature type="binding site" evidence="18">
    <location>
        <position position="151"/>
    </location>
    <ligand>
        <name>UDP-N-acetyl-alpha-D-glucosamine</name>
        <dbReference type="ChEBI" id="CHEBI:57705"/>
    </ligand>
</feature>
<feature type="binding site" evidence="18">
    <location>
        <position position="374"/>
    </location>
    <ligand>
        <name>UDP-N-acetyl-alpha-D-glucosamine</name>
        <dbReference type="ChEBI" id="CHEBI:57705"/>
    </ligand>
</feature>
<dbReference type="InterPro" id="IPR018357">
    <property type="entry name" value="Hexapep_transf_CS"/>
</dbReference>
<dbReference type="Pfam" id="PF14602">
    <property type="entry name" value="Hexapep_2"/>
    <property type="match status" value="2"/>
</dbReference>
<dbReference type="EMBL" id="JAUCBP010000013">
    <property type="protein sequence ID" value="MDM7862169.1"/>
    <property type="molecule type" value="Genomic_DNA"/>
</dbReference>
<keyword evidence="12 18" id="KW-0511">Multifunctional enzyme</keyword>
<comment type="subcellular location">
    <subcellularLocation>
        <location evidence="1 18">Cytoplasm</location>
    </subcellularLocation>
</comment>
<dbReference type="InterPro" id="IPR029044">
    <property type="entry name" value="Nucleotide-diphossugar_trans"/>
</dbReference>
<organism evidence="20 21">
    <name type="scientific">Alteromonas arenosi</name>
    <dbReference type="NCBI Taxonomy" id="3055817"/>
    <lineage>
        <taxon>Bacteria</taxon>
        <taxon>Pseudomonadati</taxon>
        <taxon>Pseudomonadota</taxon>
        <taxon>Gammaproteobacteria</taxon>
        <taxon>Alteromonadales</taxon>
        <taxon>Alteromonadaceae</taxon>
        <taxon>Alteromonas/Salinimonas group</taxon>
        <taxon>Alteromonas</taxon>
    </lineage>
</organism>
<evidence type="ECO:0000256" key="16">
    <source>
        <dbReference type="ARBA" id="ARBA00048493"/>
    </source>
</evidence>
<dbReference type="InterPro" id="IPR001451">
    <property type="entry name" value="Hexapep"/>
</dbReference>
<dbReference type="Pfam" id="PF12804">
    <property type="entry name" value="NTP_transf_3"/>
    <property type="match status" value="1"/>
</dbReference>
<keyword evidence="14 18" id="KW-0961">Cell wall biogenesis/degradation</keyword>
<comment type="similarity">
    <text evidence="2 18">In the C-terminal section; belongs to the transferase hexapeptide repeat family.</text>
</comment>
<dbReference type="EC" id="2.7.7.23" evidence="18"/>
<comment type="pathway">
    <text evidence="18">Nucleotide-sugar biosynthesis; UDP-N-acetyl-alpha-D-glucosamine biosynthesis; UDP-N-acetyl-alpha-D-glucosamine from N-acetyl-alpha-D-glucosamine 1-phosphate: step 1/1.</text>
</comment>
<dbReference type="GO" id="GO:0019134">
    <property type="term" value="F:glucosamine-1-phosphate N-acetyltransferase activity"/>
    <property type="evidence" value="ECO:0007669"/>
    <property type="project" value="UniProtKB-EC"/>
</dbReference>
<dbReference type="Proteomes" id="UP001234343">
    <property type="component" value="Unassembled WGS sequence"/>
</dbReference>
<dbReference type="CDD" id="cd03353">
    <property type="entry name" value="LbH_GlmU_C"/>
    <property type="match status" value="1"/>
</dbReference>
<keyword evidence="9 18" id="KW-0460">Magnesium</keyword>
<evidence type="ECO:0000259" key="19">
    <source>
        <dbReference type="Pfam" id="PF12804"/>
    </source>
</evidence>
<evidence type="ECO:0000256" key="10">
    <source>
        <dbReference type="ARBA" id="ARBA00022960"/>
    </source>
</evidence>
<dbReference type="NCBIfam" id="TIGR01173">
    <property type="entry name" value="glmU"/>
    <property type="match status" value="1"/>
</dbReference>
<keyword evidence="10 18" id="KW-0133">Cell shape</keyword>
<feature type="binding site" evidence="18">
    <location>
        <position position="363"/>
    </location>
    <ligand>
        <name>UDP-N-acetyl-alpha-D-glucosamine</name>
        <dbReference type="ChEBI" id="CHEBI:57705"/>
    </ligand>
</feature>
<feature type="binding site" evidence="18">
    <location>
        <position position="224"/>
    </location>
    <ligand>
        <name>Mg(2+)</name>
        <dbReference type="ChEBI" id="CHEBI:18420"/>
    </ligand>
</feature>
<accession>A0ABT7T326</accession>
<feature type="binding site" evidence="18">
    <location>
        <position position="402"/>
    </location>
    <ligand>
        <name>acetyl-CoA</name>
        <dbReference type="ChEBI" id="CHEBI:57288"/>
    </ligand>
</feature>
<evidence type="ECO:0000313" key="20">
    <source>
        <dbReference type="EMBL" id="MDM7862169.1"/>
    </source>
</evidence>
<feature type="binding site" evidence="18">
    <location>
        <position position="420"/>
    </location>
    <ligand>
        <name>acetyl-CoA</name>
        <dbReference type="ChEBI" id="CHEBI:57288"/>
    </ligand>
</feature>
<dbReference type="CDD" id="cd02540">
    <property type="entry name" value="GT2_GlmU_N_bac"/>
    <property type="match status" value="1"/>
</dbReference>
<dbReference type="HAMAP" id="MF_01631">
    <property type="entry name" value="GlmU"/>
    <property type="match status" value="1"/>
</dbReference>
<proteinExistence type="inferred from homology"/>
<comment type="similarity">
    <text evidence="3 18">In the N-terminal section; belongs to the N-acetylglucosamine-1-phosphate uridyltransferase family.</text>
</comment>
<keyword evidence="8 18" id="KW-0677">Repeat</keyword>
<feature type="region of interest" description="Linker" evidence="18">
    <location>
        <begin position="227"/>
        <end position="247"/>
    </location>
</feature>
<evidence type="ECO:0000256" key="7">
    <source>
        <dbReference type="ARBA" id="ARBA00022723"/>
    </source>
</evidence>
<keyword evidence="5 18" id="KW-0808">Transferase</keyword>
<feature type="binding site" evidence="18">
    <location>
        <position position="73"/>
    </location>
    <ligand>
        <name>UDP-N-acetyl-alpha-D-glucosamine</name>
        <dbReference type="ChEBI" id="CHEBI:57705"/>
    </ligand>
</feature>
<evidence type="ECO:0000256" key="1">
    <source>
        <dbReference type="ARBA" id="ARBA00004496"/>
    </source>
</evidence>
<protein>
    <recommendedName>
        <fullName evidence="18">Bifunctional protein GlmU</fullName>
    </recommendedName>
    <domain>
        <recommendedName>
            <fullName evidence="18">UDP-N-acetylglucosamine pyrophosphorylase</fullName>
            <ecNumber evidence="18">2.7.7.23</ecNumber>
        </recommendedName>
        <alternativeName>
            <fullName evidence="18">N-acetylglucosamine-1-phosphate uridyltransferase</fullName>
        </alternativeName>
    </domain>
    <domain>
        <recommendedName>
            <fullName evidence="18">Glucosamine-1-phosphate N-acetyltransferase</fullName>
            <ecNumber evidence="18">2.3.1.157</ecNumber>
        </recommendedName>
    </domain>
</protein>
<dbReference type="EC" id="2.3.1.157" evidence="18"/>
<feature type="active site" description="Proton acceptor" evidence="18">
    <location>
        <position position="360"/>
    </location>
</feature>
<keyword evidence="7 18" id="KW-0479">Metal-binding</keyword>
<comment type="subunit">
    <text evidence="18">Homotrimer.</text>
</comment>
<feature type="binding site" evidence="18">
    <location>
        <position position="330"/>
    </location>
    <ligand>
        <name>UDP-N-acetyl-alpha-D-glucosamine</name>
        <dbReference type="ChEBI" id="CHEBI:57705"/>
    </ligand>
</feature>
<dbReference type="InterPro" id="IPR038009">
    <property type="entry name" value="GlmU_C_LbH"/>
</dbReference>
<dbReference type="SUPFAM" id="SSF51161">
    <property type="entry name" value="Trimeric LpxA-like enzymes"/>
    <property type="match status" value="1"/>
</dbReference>
<evidence type="ECO:0000256" key="2">
    <source>
        <dbReference type="ARBA" id="ARBA00007707"/>
    </source>
</evidence>
<reference evidence="20 21" key="1">
    <citation type="submission" date="2023-06" db="EMBL/GenBank/DDBJ databases">
        <title>Alteromonas sp. ASW11-36 isolated from intertidal sand.</title>
        <authorList>
            <person name="Li Y."/>
        </authorList>
    </citation>
    <scope>NUCLEOTIDE SEQUENCE [LARGE SCALE GENOMIC DNA]</scope>
    <source>
        <strain evidence="20 21">ASW11-36</strain>
    </source>
</reference>
<comment type="catalytic activity">
    <reaction evidence="16 18">
        <text>N-acetyl-alpha-D-glucosamine 1-phosphate + UTP + H(+) = UDP-N-acetyl-alpha-D-glucosamine + diphosphate</text>
        <dbReference type="Rhea" id="RHEA:13509"/>
        <dbReference type="ChEBI" id="CHEBI:15378"/>
        <dbReference type="ChEBI" id="CHEBI:33019"/>
        <dbReference type="ChEBI" id="CHEBI:46398"/>
        <dbReference type="ChEBI" id="CHEBI:57705"/>
        <dbReference type="ChEBI" id="CHEBI:57776"/>
        <dbReference type="EC" id="2.7.7.23"/>
    </reaction>
</comment>
<dbReference type="PANTHER" id="PTHR43584:SF3">
    <property type="entry name" value="BIFUNCTIONAL PROTEIN GLMU"/>
    <property type="match status" value="1"/>
</dbReference>
<dbReference type="PANTHER" id="PTHR43584">
    <property type="entry name" value="NUCLEOTIDYL TRANSFERASE"/>
    <property type="match status" value="1"/>
</dbReference>
<comment type="function">
    <text evidence="17 18">Catalyzes the last two sequential reactions in the de novo biosynthetic pathway for UDP-N-acetylglucosamine (UDP-GlcNAc). The C-terminal domain catalyzes the transfer of acetyl group from acetyl coenzyme A to glucosamine-1-phosphate (GlcN-1-P) to produce N-acetylglucosamine-1-phosphate (GlcNAc-1-P), which is converted into UDP-GlcNAc by the transfer of uridine 5-monophosphate (from uridine 5-triphosphate), a reaction catalyzed by the N-terminal domain.</text>
</comment>
<evidence type="ECO:0000256" key="4">
    <source>
        <dbReference type="ARBA" id="ARBA00022490"/>
    </source>
</evidence>
<feature type="binding site" evidence="18">
    <location>
        <position position="102"/>
    </location>
    <ligand>
        <name>Mg(2+)</name>
        <dbReference type="ChEBI" id="CHEBI:18420"/>
    </ligand>
</feature>
<comment type="caution">
    <text evidence="18">Lacks conserved residue(s) required for the propagation of feature annotation.</text>
</comment>
<comment type="catalytic activity">
    <reaction evidence="15 18">
        <text>alpha-D-glucosamine 1-phosphate + acetyl-CoA = N-acetyl-alpha-D-glucosamine 1-phosphate + CoA + H(+)</text>
        <dbReference type="Rhea" id="RHEA:13725"/>
        <dbReference type="ChEBI" id="CHEBI:15378"/>
        <dbReference type="ChEBI" id="CHEBI:57287"/>
        <dbReference type="ChEBI" id="CHEBI:57288"/>
        <dbReference type="ChEBI" id="CHEBI:57776"/>
        <dbReference type="ChEBI" id="CHEBI:58516"/>
        <dbReference type="EC" id="2.3.1.157"/>
    </reaction>
</comment>
<keyword evidence="13 18" id="KW-0012">Acyltransferase</keyword>
<evidence type="ECO:0000256" key="14">
    <source>
        <dbReference type="ARBA" id="ARBA00023316"/>
    </source>
</evidence>
<feature type="domain" description="MobA-like NTP transferase" evidence="19">
    <location>
        <begin position="5"/>
        <end position="125"/>
    </location>
</feature>
<feature type="binding site" evidence="18">
    <location>
        <position position="437"/>
    </location>
    <ligand>
        <name>acetyl-CoA</name>
        <dbReference type="ChEBI" id="CHEBI:57288"/>
    </ligand>
</feature>
<evidence type="ECO:0000256" key="18">
    <source>
        <dbReference type="HAMAP-Rule" id="MF_01631"/>
    </source>
</evidence>
<gene>
    <name evidence="18 20" type="primary">glmU</name>
    <name evidence="20" type="ORF">QTP81_16305</name>
</gene>
<feature type="binding site" evidence="18">
    <location>
        <begin position="78"/>
        <end position="79"/>
    </location>
    <ligand>
        <name>UDP-N-acetyl-alpha-D-glucosamine</name>
        <dbReference type="ChEBI" id="CHEBI:57705"/>
    </ligand>
</feature>
<feature type="binding site" evidence="18">
    <location>
        <begin position="8"/>
        <end position="11"/>
    </location>
    <ligand>
        <name>UDP-N-acetyl-alpha-D-glucosamine</name>
        <dbReference type="ChEBI" id="CHEBI:57705"/>
    </ligand>
</feature>
<evidence type="ECO:0000313" key="21">
    <source>
        <dbReference type="Proteomes" id="UP001234343"/>
    </source>
</evidence>
<name>A0ABT7T326_9ALTE</name>
<dbReference type="Gene3D" id="3.90.550.10">
    <property type="entry name" value="Spore Coat Polysaccharide Biosynthesis Protein SpsA, Chain A"/>
    <property type="match status" value="1"/>
</dbReference>
<feature type="binding site" evidence="18">
    <location>
        <begin position="383"/>
        <end position="384"/>
    </location>
    <ligand>
        <name>acetyl-CoA</name>
        <dbReference type="ChEBI" id="CHEBI:57288"/>
    </ligand>
</feature>
<comment type="pathway">
    <text evidence="18">Bacterial outer membrane biogenesis; LPS lipid A biosynthesis.</text>
</comment>
<evidence type="ECO:0000256" key="8">
    <source>
        <dbReference type="ARBA" id="ARBA00022737"/>
    </source>
</evidence>
<keyword evidence="4 18" id="KW-0963">Cytoplasm</keyword>
<evidence type="ECO:0000256" key="15">
    <source>
        <dbReference type="ARBA" id="ARBA00048247"/>
    </source>
</evidence>
<evidence type="ECO:0000256" key="5">
    <source>
        <dbReference type="ARBA" id="ARBA00022679"/>
    </source>
</evidence>
<dbReference type="RefSeq" id="WP_289366953.1">
    <property type="nucleotide sequence ID" value="NZ_JAUCBP010000013.1"/>
</dbReference>
<sequence length="453" mass="47950">MALSVVVLAAGKGTRMKSALPKVLHPIAGVPMVQRIINTVEQIGADSVNLVYGHGGDLLKQTVTGENLNWCLQAEQLGTGHAVQQAADQINDDDDVLILVGDAPLIKPATLQRLLAAKANADLALLTVELDDATGMGRIIRDGDNITAIVEHKDATDAQRAIKEINTGMMVIPGADLKRWLGQLSNDNAQGEYYLTDVIAMAANEGKQIRAAHPERIYEVEGVNNRVQLSALERAHQLEQAEAAMLAGATLADPSRFDVRGDLTVGNDVIIDINFIAQGKVTLGNNVTIGANCVLIDCEIGDNTVIEANSIVEQARVEANCNVGPFARLRPGAVMCDGAKVGNFVEMKKTTLGKGSKANHLTYLGDTQVGENANIGAGTITCNYDGVNKSKTVIGDNAFIGSNSSLVAPVNIGRMATVGAGSVVNKDVEDNQLAVARGKQRNIDGWQRPVKKS</sequence>
<evidence type="ECO:0000256" key="3">
    <source>
        <dbReference type="ARBA" id="ARBA00007947"/>
    </source>
</evidence>
<feature type="region of interest" description="Pyrophosphorylase" evidence="18">
    <location>
        <begin position="1"/>
        <end position="226"/>
    </location>
</feature>
<evidence type="ECO:0000256" key="6">
    <source>
        <dbReference type="ARBA" id="ARBA00022695"/>
    </source>
</evidence>